<evidence type="ECO:0000313" key="11">
    <source>
        <dbReference type="EMBL" id="GEA88778.1"/>
    </source>
</evidence>
<evidence type="ECO:0000256" key="5">
    <source>
        <dbReference type="ARBA" id="ARBA00022833"/>
    </source>
</evidence>
<dbReference type="EMBL" id="BJLR01000025">
    <property type="protein sequence ID" value="GEA88778.1"/>
    <property type="molecule type" value="Genomic_DNA"/>
</dbReference>
<dbReference type="GO" id="GO:0006270">
    <property type="term" value="P:DNA replication initiation"/>
    <property type="evidence" value="ECO:0007669"/>
    <property type="project" value="TreeGrafter"/>
</dbReference>
<dbReference type="Proteomes" id="UP000317046">
    <property type="component" value="Unassembled WGS sequence"/>
</dbReference>
<dbReference type="GO" id="GO:0005524">
    <property type="term" value="F:ATP binding"/>
    <property type="evidence" value="ECO:0007669"/>
    <property type="project" value="UniProtKB-UniRule"/>
</dbReference>
<keyword evidence="2 8" id="KW-0235">DNA replication</keyword>
<evidence type="ECO:0000256" key="7">
    <source>
        <dbReference type="ARBA" id="ARBA00023125"/>
    </source>
</evidence>
<dbReference type="GO" id="GO:1990077">
    <property type="term" value="C:primosome complex"/>
    <property type="evidence" value="ECO:0007669"/>
    <property type="project" value="UniProtKB-UniRule"/>
</dbReference>
<feature type="binding site" evidence="8">
    <location>
        <position position="477"/>
    </location>
    <ligand>
        <name>Zn(2+)</name>
        <dbReference type="ChEBI" id="CHEBI:29105"/>
        <label>1</label>
    </ligand>
</feature>
<keyword evidence="1 8" id="KW-0639">Primosome</keyword>
<dbReference type="AlphaFoldDB" id="A0A4Y3L1D6"/>
<dbReference type="PANTHER" id="PTHR30580">
    <property type="entry name" value="PRIMOSOMAL PROTEIN N"/>
    <property type="match status" value="1"/>
</dbReference>
<sequence>MEATGGAAGEQLTLAGLPEPVLGGRGRSAARRRTPEGLEPAASLPVARLCIDLPPAHLDRVFEYLVPEQLSAAAVPGTRVKVRFGRQDVDGYVLARTPDAEHDGALQPLRRVVSAEPVLSDAVARLARAVADRYAGTLADVLRLAIPPRHARVESEPAPPGGPATGLPSGPETPSPVHGRLSGEAWLPYRGGPAFLQHLAAGSAPRAVWTALPGPVGARWPDAVAQAVQACLVSGRGALVVVPDARDVAQVCEALDRAEVPACTPDAPGGYVRLAAEDGAAPRYRAFLAALRGRARVVVGTRAAAFAPVADLGLVVCWDDGDDLHAEPRAPYPHVREVVRLRAELEDAAVLLAAHARSVESQALVETGWAREVSADRAVLRARTPRVRALTSVELAREGAAASARLPGEAWRAIREHLAHGPVLVQVPRAGYVPAVACGRCRALARCTACHGPLSLTSADGVPQCGWCGRLATEWRCAECGAGALRSVRVGSERTAEELGRAFPGVPVRSSGARSATGVLASVPATPALVVATTGAEPVCDAGYAAGVLLDAAVASASTSLRGAEDALRRWLAAAALVRPSTDGGVVLLVGDGAPRPTQALVRWDPAGLAARELAERHELALPPSVRVVAVTGGREAVRAVLARLELPPGADVLGPVPVDEGSGVVRSGVASGRGRAAAAPAQGSFEPEVRALVRAPVAAGDALVRTVAASVAVRSARREGGTVRVQVDPSEML</sequence>
<dbReference type="InterPro" id="IPR027417">
    <property type="entry name" value="P-loop_NTPase"/>
</dbReference>
<dbReference type="Gene3D" id="3.40.50.300">
    <property type="entry name" value="P-loop containing nucleotide triphosphate hydrolases"/>
    <property type="match status" value="1"/>
</dbReference>
<dbReference type="GO" id="GO:0006269">
    <property type="term" value="P:DNA replication, synthesis of primer"/>
    <property type="evidence" value="ECO:0007669"/>
    <property type="project" value="UniProtKB-KW"/>
</dbReference>
<feature type="binding site" evidence="8">
    <location>
        <position position="441"/>
    </location>
    <ligand>
        <name>Zn(2+)</name>
        <dbReference type="ChEBI" id="CHEBI:29105"/>
        <label>1</label>
    </ligand>
</feature>
<dbReference type="GO" id="GO:0006310">
    <property type="term" value="P:DNA recombination"/>
    <property type="evidence" value="ECO:0007669"/>
    <property type="project" value="InterPro"/>
</dbReference>
<dbReference type="HAMAP" id="MF_00983">
    <property type="entry name" value="PriA"/>
    <property type="match status" value="1"/>
</dbReference>
<dbReference type="InterPro" id="IPR042115">
    <property type="entry name" value="PriA_3primeBD_sf"/>
</dbReference>
<dbReference type="Pfam" id="PF17764">
    <property type="entry name" value="PriA_3primeBD"/>
    <property type="match status" value="1"/>
</dbReference>
<evidence type="ECO:0000256" key="3">
    <source>
        <dbReference type="ARBA" id="ARBA00022723"/>
    </source>
</evidence>
<reference evidence="11" key="1">
    <citation type="submission" date="2019-06" db="EMBL/GenBank/DDBJ databases">
        <title>Whole genome shotgun sequence of Cellulomonas cellasea NBRC 3753.</title>
        <authorList>
            <person name="Hosoyama A."/>
            <person name="Uohara A."/>
            <person name="Ohji S."/>
            <person name="Ichikawa N."/>
        </authorList>
    </citation>
    <scope>NUCLEOTIDE SEQUENCE [LARGE SCALE GENOMIC DNA]</scope>
    <source>
        <strain evidence="11">NBRC 3753</strain>
    </source>
</reference>
<dbReference type="RefSeq" id="WP_141372593.1">
    <property type="nucleotide sequence ID" value="NZ_BJLR01000025.1"/>
</dbReference>
<gene>
    <name evidence="8 11" type="primary">priA</name>
    <name evidence="11" type="ORF">CCE01nite_27270</name>
</gene>
<dbReference type="InterPro" id="IPR041222">
    <property type="entry name" value="PriA_3primeBD"/>
</dbReference>
<comment type="function">
    <text evidence="8">Initiates the restart of stalled replication forks, which reloads the replicative helicase on sites other than the origin of replication. Recognizes and binds to abandoned replication forks and remodels them to uncover a helicase loading site. Promotes assembly of the primosome at these replication forks.</text>
</comment>
<evidence type="ECO:0000313" key="12">
    <source>
        <dbReference type="Proteomes" id="UP000317046"/>
    </source>
</evidence>
<accession>A0A4Y3L1D6</accession>
<evidence type="ECO:0000256" key="6">
    <source>
        <dbReference type="ARBA" id="ARBA00022840"/>
    </source>
</evidence>
<dbReference type="GO" id="GO:0008270">
    <property type="term" value="F:zinc ion binding"/>
    <property type="evidence" value="ECO:0007669"/>
    <property type="project" value="UniProtKB-UniRule"/>
</dbReference>
<feature type="binding site" evidence="8">
    <location>
        <position position="480"/>
    </location>
    <ligand>
        <name>Zn(2+)</name>
        <dbReference type="ChEBI" id="CHEBI:29105"/>
        <label>1</label>
    </ligand>
</feature>
<feature type="domain" description="Primosomal protein N' 3' DNA-binding" evidence="10">
    <location>
        <begin position="50"/>
        <end position="147"/>
    </location>
</feature>
<evidence type="ECO:0000256" key="4">
    <source>
        <dbReference type="ARBA" id="ARBA00022741"/>
    </source>
</evidence>
<feature type="binding site" evidence="8">
    <location>
        <position position="438"/>
    </location>
    <ligand>
        <name>Zn(2+)</name>
        <dbReference type="ChEBI" id="CHEBI:29105"/>
        <label>1</label>
    </ligand>
</feature>
<evidence type="ECO:0000256" key="9">
    <source>
        <dbReference type="SAM" id="MobiDB-lite"/>
    </source>
</evidence>
<comment type="caution">
    <text evidence="8">As this protein does not have any detectable helicase domains, it probably does not have helicase activity.</text>
</comment>
<keyword evidence="4 8" id="KW-0547">Nucleotide-binding</keyword>
<comment type="similarity">
    <text evidence="8">Belongs to the helicase family. PriA subfamily.</text>
</comment>
<protein>
    <recommendedName>
        <fullName evidence="8">Probable replication restart protein PriA</fullName>
    </recommendedName>
    <alternativeName>
        <fullName evidence="8">Putative ATP-dependent DNA helicase PriA</fullName>
    </alternativeName>
</protein>
<organism evidence="11 12">
    <name type="scientific">Cellulomonas cellasea</name>
    <dbReference type="NCBI Taxonomy" id="43670"/>
    <lineage>
        <taxon>Bacteria</taxon>
        <taxon>Bacillati</taxon>
        <taxon>Actinomycetota</taxon>
        <taxon>Actinomycetes</taxon>
        <taxon>Micrococcales</taxon>
        <taxon>Cellulomonadaceae</taxon>
        <taxon>Cellulomonas</taxon>
    </lineage>
</organism>
<keyword evidence="6 8" id="KW-0067">ATP-binding</keyword>
<name>A0A4Y3L1D6_9CELL</name>
<comment type="caution">
    <text evidence="11">The sequence shown here is derived from an EMBL/GenBank/DDBJ whole genome shotgun (WGS) entry which is preliminary data.</text>
</comment>
<feature type="binding site" evidence="8">
    <location>
        <position position="447"/>
    </location>
    <ligand>
        <name>Zn(2+)</name>
        <dbReference type="ChEBI" id="CHEBI:29105"/>
        <label>2</label>
    </ligand>
</feature>
<keyword evidence="5 8" id="KW-0862">Zinc</keyword>
<keyword evidence="7 8" id="KW-0238">DNA-binding</keyword>
<evidence type="ECO:0000256" key="1">
    <source>
        <dbReference type="ARBA" id="ARBA00022515"/>
    </source>
</evidence>
<keyword evidence="12" id="KW-1185">Reference proteome</keyword>
<feature type="binding site" evidence="8">
    <location>
        <position position="450"/>
    </location>
    <ligand>
        <name>Zn(2+)</name>
        <dbReference type="ChEBI" id="CHEBI:29105"/>
        <label>2</label>
    </ligand>
</feature>
<dbReference type="GO" id="GO:0006302">
    <property type="term" value="P:double-strand break repair"/>
    <property type="evidence" value="ECO:0007669"/>
    <property type="project" value="InterPro"/>
</dbReference>
<proteinExistence type="inferred from homology"/>
<feature type="binding site" evidence="8">
    <location>
        <position position="465"/>
    </location>
    <ligand>
        <name>Zn(2+)</name>
        <dbReference type="ChEBI" id="CHEBI:29105"/>
        <label>2</label>
    </ligand>
</feature>
<evidence type="ECO:0000259" key="10">
    <source>
        <dbReference type="Pfam" id="PF17764"/>
    </source>
</evidence>
<comment type="subunit">
    <text evidence="8">Component of the replication restart primosome.</text>
</comment>
<feature type="region of interest" description="Disordered" evidence="9">
    <location>
        <begin position="152"/>
        <end position="178"/>
    </location>
</feature>
<dbReference type="PANTHER" id="PTHR30580:SF0">
    <property type="entry name" value="PRIMOSOMAL PROTEIN N"/>
    <property type="match status" value="1"/>
</dbReference>
<keyword evidence="3 8" id="KW-0479">Metal-binding</keyword>
<dbReference type="GO" id="GO:0043138">
    <property type="term" value="F:3'-5' DNA helicase activity"/>
    <property type="evidence" value="ECO:0007669"/>
    <property type="project" value="TreeGrafter"/>
</dbReference>
<comment type="cofactor">
    <cofactor evidence="8">
        <name>Zn(2+)</name>
        <dbReference type="ChEBI" id="CHEBI:29105"/>
    </cofactor>
    <text evidence="8">Binds 2 zinc ions per subunit.</text>
</comment>
<dbReference type="Gene3D" id="3.40.1440.60">
    <property type="entry name" value="PriA, 3(prime) DNA-binding domain"/>
    <property type="match status" value="1"/>
</dbReference>
<feature type="region of interest" description="Disordered" evidence="9">
    <location>
        <begin position="1"/>
        <end position="38"/>
    </location>
</feature>
<dbReference type="GO" id="GO:0003677">
    <property type="term" value="F:DNA binding"/>
    <property type="evidence" value="ECO:0007669"/>
    <property type="project" value="UniProtKB-UniRule"/>
</dbReference>
<dbReference type="InterPro" id="IPR005259">
    <property type="entry name" value="PriA"/>
</dbReference>
<feature type="binding site" evidence="8">
    <location>
        <position position="468"/>
    </location>
    <ligand>
        <name>Zn(2+)</name>
        <dbReference type="ChEBI" id="CHEBI:29105"/>
        <label>2</label>
    </ligand>
</feature>
<evidence type="ECO:0000256" key="2">
    <source>
        <dbReference type="ARBA" id="ARBA00022705"/>
    </source>
</evidence>
<evidence type="ECO:0000256" key="8">
    <source>
        <dbReference type="HAMAP-Rule" id="MF_00983"/>
    </source>
</evidence>